<dbReference type="GO" id="GO:0046872">
    <property type="term" value="F:metal ion binding"/>
    <property type="evidence" value="ECO:0007669"/>
    <property type="project" value="UniProtKB-KW"/>
</dbReference>
<dbReference type="GO" id="GO:0052750">
    <property type="term" value="F:reactive-black-5:hydrogen-peroxide oxidoreductase activity"/>
    <property type="evidence" value="ECO:0007669"/>
    <property type="project" value="UniProtKB-EC"/>
</dbReference>
<feature type="domain" description="DyP dimeric alpha+beta barrel" evidence="7">
    <location>
        <begin position="67"/>
        <end position="141"/>
    </location>
</feature>
<accession>A0A7K0DN44</accession>
<dbReference type="InterPro" id="IPR006314">
    <property type="entry name" value="Dyp_peroxidase"/>
</dbReference>
<dbReference type="SUPFAM" id="SSF54909">
    <property type="entry name" value="Dimeric alpha+beta barrel"/>
    <property type="match status" value="1"/>
</dbReference>
<protein>
    <submittedName>
        <fullName evidence="8">Multifunctional dye peroxidase DyP2</fullName>
        <ecNumber evidence="8">1.11.1.16</ecNumber>
    </submittedName>
</protein>
<reference evidence="8 9" key="1">
    <citation type="submission" date="2019-10" db="EMBL/GenBank/DDBJ databases">
        <title>Nocardia macrotermitis sp. nov. and Nocardia aurantia sp. nov., isolated from the gut of fungus growing-termite Macrotermes natalensis.</title>
        <authorList>
            <person name="Benndorf R."/>
            <person name="Schwitalla J."/>
            <person name="Martin K."/>
            <person name="De Beer W."/>
            <person name="Kaster A.-K."/>
            <person name="Vollmers J."/>
            <person name="Poulsen M."/>
            <person name="Beemelmanns C."/>
        </authorList>
    </citation>
    <scope>NUCLEOTIDE SEQUENCE [LARGE SCALE GENOMIC DNA]</scope>
    <source>
        <strain evidence="8 9">RB56</strain>
    </source>
</reference>
<evidence type="ECO:0000256" key="6">
    <source>
        <dbReference type="ARBA" id="ARBA00025737"/>
    </source>
</evidence>
<keyword evidence="9" id="KW-1185">Reference proteome</keyword>
<dbReference type="AlphaFoldDB" id="A0A7K0DN44"/>
<evidence type="ECO:0000256" key="1">
    <source>
        <dbReference type="ARBA" id="ARBA00001970"/>
    </source>
</evidence>
<dbReference type="GO" id="GO:0005829">
    <property type="term" value="C:cytosol"/>
    <property type="evidence" value="ECO:0007669"/>
    <property type="project" value="TreeGrafter"/>
</dbReference>
<evidence type="ECO:0000256" key="5">
    <source>
        <dbReference type="ARBA" id="ARBA00023004"/>
    </source>
</evidence>
<keyword evidence="2 8" id="KW-0575">Peroxidase</keyword>
<dbReference type="Pfam" id="PF21105">
    <property type="entry name" value="DyP_N"/>
    <property type="match status" value="1"/>
</dbReference>
<dbReference type="GO" id="GO:0020037">
    <property type="term" value="F:heme binding"/>
    <property type="evidence" value="ECO:0007669"/>
    <property type="project" value="InterPro"/>
</dbReference>
<comment type="caution">
    <text evidence="8">The sequence shown here is derived from an EMBL/GenBank/DDBJ whole genome shotgun (WGS) entry which is preliminary data.</text>
</comment>
<dbReference type="PANTHER" id="PTHR30521:SF5">
    <property type="entry name" value="BLR4509 PROTEIN"/>
    <property type="match status" value="1"/>
</dbReference>
<evidence type="ECO:0000256" key="3">
    <source>
        <dbReference type="ARBA" id="ARBA00022723"/>
    </source>
</evidence>
<dbReference type="InterPro" id="IPR049509">
    <property type="entry name" value="DyP_N"/>
</dbReference>
<organism evidence="8 9">
    <name type="scientific">Nocardia aurantia</name>
    <dbReference type="NCBI Taxonomy" id="2585199"/>
    <lineage>
        <taxon>Bacteria</taxon>
        <taxon>Bacillati</taxon>
        <taxon>Actinomycetota</taxon>
        <taxon>Actinomycetes</taxon>
        <taxon>Mycobacteriales</taxon>
        <taxon>Nocardiaceae</taxon>
        <taxon>Nocardia</taxon>
    </lineage>
</organism>
<evidence type="ECO:0000313" key="8">
    <source>
        <dbReference type="EMBL" id="MQY26782.1"/>
    </source>
</evidence>
<dbReference type="EMBL" id="WEGI01000004">
    <property type="protein sequence ID" value="MQY26782.1"/>
    <property type="molecule type" value="Genomic_DNA"/>
</dbReference>
<keyword evidence="4 8" id="KW-0560">Oxidoreductase</keyword>
<comment type="similarity">
    <text evidence="6">Belongs to the DyP-type peroxidase family.</text>
</comment>
<keyword evidence="3" id="KW-0479">Metal-binding</keyword>
<dbReference type="PANTHER" id="PTHR30521">
    <property type="entry name" value="DEFERROCHELATASE/PEROXIDASE"/>
    <property type="match status" value="1"/>
</dbReference>
<keyword evidence="5" id="KW-0408">Iron</keyword>
<evidence type="ECO:0000259" key="7">
    <source>
        <dbReference type="Pfam" id="PF21105"/>
    </source>
</evidence>
<proteinExistence type="inferred from homology"/>
<dbReference type="RefSeq" id="WP_153341183.1">
    <property type="nucleotide sequence ID" value="NZ_WEGI01000004.1"/>
</dbReference>
<dbReference type="Proteomes" id="UP000431401">
    <property type="component" value="Unassembled WGS sequence"/>
</dbReference>
<gene>
    <name evidence="8" type="primary">dyp2_1</name>
    <name evidence="8" type="ORF">NRB56_23550</name>
</gene>
<dbReference type="PROSITE" id="PS51404">
    <property type="entry name" value="DYP_PEROXIDASE"/>
    <property type="match status" value="1"/>
</dbReference>
<sequence length="445" mass="48581">MSAAAPALELDDIQHILLTRTPALTGRYEFLSFDDPAGGRAWVTGLLDRVQSAADARATLDDSRRWITLAFTWSGLRALGVPESALDTFPAEFREGMAARADILGDTGANHPDRWVGGLAGADLHAIAILFARTESEHRRCVAAHREHVARCAGVRVLSVLDLNATPPFDHAHDHFGYRDRLSQPVIAGSGEEPTPGSGGALRPGEFILGYPDEEGTIPVLPQPEVLSRNGSYLAYRRLREHVGAFRDFLAAHADTPEGRDFLAAKLMGRWRSGAPLVLAPDHDDPKLGADPLRNNDFDYGSMDPHGYAVPLGAHARRLNPRDTAVNMNRRRLIRRGATYGPALPEGAADDGADRGIAAFIICADLIRQFEFAQNVWINDRSFHELGNERDPIVGAQDGTLDFTVPKRPIRTVHKGIPAFTTLTGGAYFFLPGLRALRYLATLDE</sequence>
<comment type="cofactor">
    <cofactor evidence="1">
        <name>heme b</name>
        <dbReference type="ChEBI" id="CHEBI:60344"/>
    </cofactor>
</comment>
<evidence type="ECO:0000256" key="4">
    <source>
        <dbReference type="ARBA" id="ARBA00023002"/>
    </source>
</evidence>
<name>A0A7K0DN44_9NOCA</name>
<dbReference type="EC" id="1.11.1.16" evidence="8"/>
<dbReference type="InterPro" id="IPR011008">
    <property type="entry name" value="Dimeric_a/b-barrel"/>
</dbReference>
<dbReference type="OrthoDB" id="236246at2"/>
<evidence type="ECO:0000256" key="2">
    <source>
        <dbReference type="ARBA" id="ARBA00022559"/>
    </source>
</evidence>
<evidence type="ECO:0000313" key="9">
    <source>
        <dbReference type="Proteomes" id="UP000431401"/>
    </source>
</evidence>